<gene>
    <name evidence="7" type="ORF">A7U43_15740</name>
</gene>
<dbReference type="Pfam" id="PF05423">
    <property type="entry name" value="Mycobact_memb"/>
    <property type="match status" value="1"/>
</dbReference>
<reference evidence="7 8" key="1">
    <citation type="submission" date="2016-05" db="EMBL/GenBank/DDBJ databases">
        <title>Complete genome sequence of a phthalic acid esters degrading Mycobacterium sp. YC-RL4.</title>
        <authorList>
            <person name="Ren L."/>
            <person name="Fan S."/>
            <person name="Ruth N."/>
            <person name="Jia Y."/>
            <person name="Wang J."/>
            <person name="Qiao C."/>
        </authorList>
    </citation>
    <scope>NUCLEOTIDE SEQUENCE [LARGE SCALE GENOMIC DNA]</scope>
    <source>
        <strain evidence="7 8">YC-RL4</strain>
    </source>
</reference>
<protein>
    <recommendedName>
        <fullName evidence="9">MmpS5 protein</fullName>
    </recommendedName>
</protein>
<dbReference type="OrthoDB" id="3398257at2"/>
<evidence type="ECO:0000313" key="7">
    <source>
        <dbReference type="EMBL" id="ANE80570.1"/>
    </source>
</evidence>
<dbReference type="RefSeq" id="WP_067997047.1">
    <property type="nucleotide sequence ID" value="NZ_CP015596.1"/>
</dbReference>
<dbReference type="Proteomes" id="UP000077143">
    <property type="component" value="Chromosome"/>
</dbReference>
<comment type="similarity">
    <text evidence="2">Belongs to the MmpS family.</text>
</comment>
<keyword evidence="6" id="KW-0472">Membrane</keyword>
<evidence type="ECO:0000256" key="3">
    <source>
        <dbReference type="ARBA" id="ARBA00022475"/>
    </source>
</evidence>
<evidence type="ECO:0008006" key="9">
    <source>
        <dbReference type="Google" id="ProtNLM"/>
    </source>
</evidence>
<dbReference type="InterPro" id="IPR008693">
    <property type="entry name" value="MmpS"/>
</dbReference>
<evidence type="ECO:0000256" key="4">
    <source>
        <dbReference type="ARBA" id="ARBA00022692"/>
    </source>
</evidence>
<dbReference type="InterPro" id="IPR038468">
    <property type="entry name" value="MmpS_C"/>
</dbReference>
<keyword evidence="8" id="KW-1185">Reference proteome</keyword>
<organism evidence="7 8">
    <name type="scientific">Mycobacterium adipatum</name>
    <dbReference type="NCBI Taxonomy" id="1682113"/>
    <lineage>
        <taxon>Bacteria</taxon>
        <taxon>Bacillati</taxon>
        <taxon>Actinomycetota</taxon>
        <taxon>Actinomycetes</taxon>
        <taxon>Mycobacteriales</taxon>
        <taxon>Mycobacteriaceae</taxon>
        <taxon>Mycobacterium</taxon>
    </lineage>
</organism>
<sequence>MATILKRAWIPLVIVAVVLVATFTVMRVRTFFGTGPGYISTENSASDDTEPFDPKVVKYEVWGEPGATANVNYMDLDARPVRADNVTLPWEITLSTTAPSVFPTISGQGDGSTLSCRITVDDEVKDERTVNGVGAHTYCLVKSA</sequence>
<comment type="subcellular location">
    <subcellularLocation>
        <location evidence="1">Cell membrane</location>
    </subcellularLocation>
</comment>
<dbReference type="EMBL" id="CP015596">
    <property type="protein sequence ID" value="ANE80570.1"/>
    <property type="molecule type" value="Genomic_DNA"/>
</dbReference>
<dbReference type="GO" id="GO:0005886">
    <property type="term" value="C:plasma membrane"/>
    <property type="evidence" value="ECO:0007669"/>
    <property type="project" value="UniProtKB-SubCell"/>
</dbReference>
<accession>A0A172UNU4</accession>
<keyword evidence="4" id="KW-0812">Transmembrane</keyword>
<evidence type="ECO:0000256" key="2">
    <source>
        <dbReference type="ARBA" id="ARBA00007531"/>
    </source>
</evidence>
<name>A0A172UNU4_9MYCO</name>
<evidence type="ECO:0000256" key="1">
    <source>
        <dbReference type="ARBA" id="ARBA00004236"/>
    </source>
</evidence>
<evidence type="ECO:0000313" key="8">
    <source>
        <dbReference type="Proteomes" id="UP000077143"/>
    </source>
</evidence>
<dbReference type="AlphaFoldDB" id="A0A172UNU4"/>
<keyword evidence="5" id="KW-1133">Transmembrane helix</keyword>
<dbReference type="Gene3D" id="2.60.40.2880">
    <property type="entry name" value="MmpS1-5, C-terminal soluble domain"/>
    <property type="match status" value="1"/>
</dbReference>
<dbReference type="STRING" id="1682113.A7U43_15740"/>
<keyword evidence="3" id="KW-1003">Cell membrane</keyword>
<evidence type="ECO:0000256" key="6">
    <source>
        <dbReference type="ARBA" id="ARBA00023136"/>
    </source>
</evidence>
<dbReference type="KEGG" id="madi:A7U43_15740"/>
<proteinExistence type="inferred from homology"/>
<evidence type="ECO:0000256" key="5">
    <source>
        <dbReference type="ARBA" id="ARBA00022989"/>
    </source>
</evidence>